<feature type="transmembrane region" description="Helical" evidence="1">
    <location>
        <begin position="147"/>
        <end position="173"/>
    </location>
</feature>
<dbReference type="InterPro" id="IPR010721">
    <property type="entry name" value="UstE-like"/>
</dbReference>
<dbReference type="OrthoDB" id="9779233at2"/>
<evidence type="ECO:0000313" key="2">
    <source>
        <dbReference type="EMBL" id="BAY86184.1"/>
    </source>
</evidence>
<organism evidence="2 3">
    <name type="scientific">Calothrix parasitica NIES-267</name>
    <dbReference type="NCBI Taxonomy" id="1973488"/>
    <lineage>
        <taxon>Bacteria</taxon>
        <taxon>Bacillati</taxon>
        <taxon>Cyanobacteriota</taxon>
        <taxon>Cyanophyceae</taxon>
        <taxon>Nostocales</taxon>
        <taxon>Calotrichaceae</taxon>
        <taxon>Calothrix</taxon>
    </lineage>
</organism>
<protein>
    <submittedName>
        <fullName evidence="2">Uncharacterized protein</fullName>
    </submittedName>
</protein>
<feature type="transmembrane region" description="Helical" evidence="1">
    <location>
        <begin position="95"/>
        <end position="113"/>
    </location>
</feature>
<dbReference type="Pfam" id="PF06966">
    <property type="entry name" value="DUF1295"/>
    <property type="match status" value="1"/>
</dbReference>
<evidence type="ECO:0000313" key="3">
    <source>
        <dbReference type="Proteomes" id="UP000218418"/>
    </source>
</evidence>
<dbReference type="Proteomes" id="UP000218418">
    <property type="component" value="Chromosome"/>
</dbReference>
<keyword evidence="1" id="KW-0812">Transmembrane</keyword>
<feature type="transmembrane region" description="Helical" evidence="1">
    <location>
        <begin position="12"/>
        <end position="38"/>
    </location>
</feature>
<dbReference type="PROSITE" id="PS50244">
    <property type="entry name" value="S5A_REDUCTASE"/>
    <property type="match status" value="1"/>
</dbReference>
<sequence length="217" mass="24818">MKAKYPINLHKGSTFIFVLALMVIYQNFTIGAWVYLALHGTYGILWLLKDRLFPDKQWEQEIPIWAGILSFFLINLYWVAPFILISSGSVPSPPLIAAAISINIFGVFLHYTSDAQKYYTLKYKSGLITEGFFARCRNTNYLGEVLIYFSFALLVQHWLAFVILGLFVAVIFFPNMLKKDKSLSRYPEFEEYKANSGLLLPKVWGDSSQADTLEVEG</sequence>
<keyword evidence="3" id="KW-1185">Reference proteome</keyword>
<dbReference type="AlphaFoldDB" id="A0A1Z4LY74"/>
<name>A0A1Z4LY74_9CYAN</name>
<keyword evidence="1" id="KW-1133">Transmembrane helix</keyword>
<keyword evidence="1" id="KW-0472">Membrane</keyword>
<dbReference type="Gene3D" id="1.20.120.1630">
    <property type="match status" value="1"/>
</dbReference>
<gene>
    <name evidence="2" type="ORF">NIES267_56900</name>
</gene>
<evidence type="ECO:0000256" key="1">
    <source>
        <dbReference type="SAM" id="Phobius"/>
    </source>
</evidence>
<proteinExistence type="predicted"/>
<reference evidence="2 3" key="1">
    <citation type="submission" date="2017-06" db="EMBL/GenBank/DDBJ databases">
        <title>Genome sequencing of cyanobaciteial culture collection at National Institute for Environmental Studies (NIES).</title>
        <authorList>
            <person name="Hirose Y."/>
            <person name="Shimura Y."/>
            <person name="Fujisawa T."/>
            <person name="Nakamura Y."/>
            <person name="Kawachi M."/>
        </authorList>
    </citation>
    <scope>NUCLEOTIDE SEQUENCE [LARGE SCALE GENOMIC DNA]</scope>
    <source>
        <strain evidence="2 3">NIES-267</strain>
    </source>
</reference>
<accession>A0A1Z4LY74</accession>
<dbReference type="EMBL" id="AP018227">
    <property type="protein sequence ID" value="BAY86184.1"/>
    <property type="molecule type" value="Genomic_DNA"/>
</dbReference>
<feature type="transmembrane region" description="Helical" evidence="1">
    <location>
        <begin position="62"/>
        <end position="83"/>
    </location>
</feature>